<dbReference type="InterPro" id="IPR019201">
    <property type="entry name" value="DUF2065"/>
</dbReference>
<protein>
    <recommendedName>
        <fullName evidence="4">DUF2065 domain-containing protein</fullName>
    </recommendedName>
</protein>
<name>M2TLB6_9SPHN</name>
<dbReference type="Proteomes" id="UP000011717">
    <property type="component" value="Unassembled WGS sequence"/>
</dbReference>
<evidence type="ECO:0008006" key="4">
    <source>
        <dbReference type="Google" id="ProtNLM"/>
    </source>
</evidence>
<dbReference type="EMBL" id="AMRV01000007">
    <property type="protein sequence ID" value="EMD82456.1"/>
    <property type="molecule type" value="Genomic_DNA"/>
</dbReference>
<keyword evidence="1" id="KW-0812">Transmembrane</keyword>
<keyword evidence="1" id="KW-1133">Transmembrane helix</keyword>
<keyword evidence="1" id="KW-0472">Membrane</keyword>
<keyword evidence="3" id="KW-1185">Reference proteome</keyword>
<gene>
    <name evidence="2" type="ORF">C725_2177</name>
</gene>
<dbReference type="Pfam" id="PF09838">
    <property type="entry name" value="DUF2065"/>
    <property type="match status" value="1"/>
</dbReference>
<evidence type="ECO:0000313" key="3">
    <source>
        <dbReference type="Proteomes" id="UP000011717"/>
    </source>
</evidence>
<dbReference type="AlphaFoldDB" id="M2TLB6"/>
<feature type="transmembrane region" description="Helical" evidence="1">
    <location>
        <begin position="43"/>
        <end position="61"/>
    </location>
</feature>
<dbReference type="OrthoDB" id="9815199at2"/>
<organism evidence="2 3">
    <name type="scientific">Pacificimonas flava</name>
    <dbReference type="NCBI Taxonomy" id="1234595"/>
    <lineage>
        <taxon>Bacteria</taxon>
        <taxon>Pseudomonadati</taxon>
        <taxon>Pseudomonadota</taxon>
        <taxon>Alphaproteobacteria</taxon>
        <taxon>Sphingomonadales</taxon>
        <taxon>Sphingosinicellaceae</taxon>
        <taxon>Pacificimonas</taxon>
    </lineage>
</organism>
<sequence>MNLVVAIGLALAFEGAAYALFPNAMRRAAAILFAKPERDVRVAGAFAFGLGAVIVLTALALSQ</sequence>
<evidence type="ECO:0000256" key="1">
    <source>
        <dbReference type="SAM" id="Phobius"/>
    </source>
</evidence>
<dbReference type="RefSeq" id="WP_008602758.1">
    <property type="nucleotide sequence ID" value="NZ_AMRV01000007.1"/>
</dbReference>
<accession>M2TLB6</accession>
<evidence type="ECO:0000313" key="2">
    <source>
        <dbReference type="EMBL" id="EMD82456.1"/>
    </source>
</evidence>
<reference evidence="2 3" key="1">
    <citation type="journal article" date="2013" name="Genome Announc.">
        <title>Draft Genome Sequence of Strain JLT2015T, Belonging to the Family Sphingomonadaceae of the Alphaproteobacteria.</title>
        <authorList>
            <person name="Tang K."/>
            <person name="Liu K."/>
            <person name="Li S."/>
            <person name="Jiao N."/>
        </authorList>
    </citation>
    <scope>NUCLEOTIDE SEQUENCE [LARGE SCALE GENOMIC DNA]</scope>
    <source>
        <strain evidence="2 3">JLT2015</strain>
    </source>
</reference>
<proteinExistence type="predicted"/>
<comment type="caution">
    <text evidence="2">The sequence shown here is derived from an EMBL/GenBank/DDBJ whole genome shotgun (WGS) entry which is preliminary data.</text>
</comment>